<keyword evidence="2" id="KW-1185">Reference proteome</keyword>
<reference evidence="1 2" key="1">
    <citation type="submission" date="2015-09" db="EMBL/GenBank/DDBJ databases">
        <title>Trachymyrmex cornetzi WGS genome.</title>
        <authorList>
            <person name="Nygaard S."/>
            <person name="Hu H."/>
            <person name="Boomsma J."/>
            <person name="Zhang G."/>
        </authorList>
    </citation>
    <scope>NUCLEOTIDE SEQUENCE [LARGE SCALE GENOMIC DNA]</scope>
    <source>
        <strain evidence="1">Tcor2-1</strain>
        <tissue evidence="1">Whole body</tissue>
    </source>
</reference>
<organism evidence="1 2">
    <name type="scientific">Trachymyrmex cornetzi</name>
    <dbReference type="NCBI Taxonomy" id="471704"/>
    <lineage>
        <taxon>Eukaryota</taxon>
        <taxon>Metazoa</taxon>
        <taxon>Ecdysozoa</taxon>
        <taxon>Arthropoda</taxon>
        <taxon>Hexapoda</taxon>
        <taxon>Insecta</taxon>
        <taxon>Pterygota</taxon>
        <taxon>Neoptera</taxon>
        <taxon>Endopterygota</taxon>
        <taxon>Hymenoptera</taxon>
        <taxon>Apocrita</taxon>
        <taxon>Aculeata</taxon>
        <taxon>Formicoidea</taxon>
        <taxon>Formicidae</taxon>
        <taxon>Myrmicinae</taxon>
        <taxon>Trachymyrmex</taxon>
    </lineage>
</organism>
<dbReference type="AlphaFoldDB" id="A0A151IST6"/>
<proteinExistence type="predicted"/>
<gene>
    <name evidence="1" type="ORF">ALC57_18026</name>
</gene>
<dbReference type="Proteomes" id="UP000078492">
    <property type="component" value="Unassembled WGS sequence"/>
</dbReference>
<evidence type="ECO:0000313" key="2">
    <source>
        <dbReference type="Proteomes" id="UP000078492"/>
    </source>
</evidence>
<protein>
    <submittedName>
        <fullName evidence="1">Uncharacterized protein</fullName>
    </submittedName>
</protein>
<dbReference type="EMBL" id="KQ981064">
    <property type="protein sequence ID" value="KYN09903.1"/>
    <property type="molecule type" value="Genomic_DNA"/>
</dbReference>
<name>A0A151IST6_9HYME</name>
<accession>A0A151IST6</accession>
<sequence>MQESIERRNIRKALTFAVSDGVSHDPNRICRCSDSVDRRNALRECWQSEIPPQPEELPKKSGCCPQPPSIVGRSRFIMSPRANTVGKPVNYPACYTSCNNHHHHHHHHRRRLALFYDQNEIPETNKMSFSHIAK</sequence>
<evidence type="ECO:0000313" key="1">
    <source>
        <dbReference type="EMBL" id="KYN09903.1"/>
    </source>
</evidence>